<geneLocation type="plasmid" evidence="3 4">
    <name>pDSM110277_a</name>
</geneLocation>
<keyword evidence="4" id="KW-1185">Reference proteome</keyword>
<accession>A0AAX3AF46</accession>
<sequence length="139" mass="14247">MNATKKVIATIAVLTATASVALADGHVSNALETAEQELSHAVVVKSVTAAADGWVVIHAIKDGKPVVPASIGHTYVKAGMTENVYVPLTGDYDGDKVIAMLHVDDGELGVYEFGPGSVANDKPVVVDGGPLVSPISIDD</sequence>
<keyword evidence="3" id="KW-0614">Plasmid</keyword>
<name>A0AAX3AF46_9RHOB</name>
<dbReference type="Proteomes" id="UP000830781">
    <property type="component" value="Plasmid pDSM110277_a"/>
</dbReference>
<evidence type="ECO:0000259" key="2">
    <source>
        <dbReference type="Pfam" id="PF23951"/>
    </source>
</evidence>
<proteinExistence type="predicted"/>
<keyword evidence="1" id="KW-0732">Signal</keyword>
<feature type="domain" description="DUF7282" evidence="2">
    <location>
        <begin position="31"/>
        <end position="135"/>
    </location>
</feature>
<reference evidence="4" key="1">
    <citation type="journal article" date="2022" name="Microorganisms">
        <title>Beyond the ABCs#Discovery of Three New Plasmid Types in Rhodobacterales (RepQ, RepY, RepW).</title>
        <authorList>
            <person name="Freese H.M."/>
            <person name="Ringel V."/>
            <person name="Overmann J."/>
            <person name="Petersen J."/>
        </authorList>
    </citation>
    <scope>NUCLEOTIDE SEQUENCE [LARGE SCALE GENOMIC DNA]</scope>
    <source>
        <strain evidence="4">DSM 110277</strain>
        <plasmid evidence="4">pDSM110277_a</plasmid>
    </source>
</reference>
<feature type="chain" id="PRO_5043735399" description="DUF7282 domain-containing protein" evidence="1">
    <location>
        <begin position="24"/>
        <end position="139"/>
    </location>
</feature>
<organism evidence="3 4">
    <name type="scientific">Sulfitobacter pontiacus</name>
    <dbReference type="NCBI Taxonomy" id="60137"/>
    <lineage>
        <taxon>Bacteria</taxon>
        <taxon>Pseudomonadati</taxon>
        <taxon>Pseudomonadota</taxon>
        <taxon>Alphaproteobacteria</taxon>
        <taxon>Rhodobacterales</taxon>
        <taxon>Roseobacteraceae</taxon>
        <taxon>Sulfitobacter</taxon>
    </lineage>
</organism>
<gene>
    <name evidence="3" type="ORF">DSM110277_03200</name>
</gene>
<feature type="signal peptide" evidence="1">
    <location>
        <begin position="1"/>
        <end position="23"/>
    </location>
</feature>
<protein>
    <recommendedName>
        <fullName evidence="2">DUF7282 domain-containing protein</fullName>
    </recommendedName>
</protein>
<dbReference type="RefSeq" id="WP_053079185.1">
    <property type="nucleotide sequence ID" value="NZ_CP084960.1"/>
</dbReference>
<dbReference type="EMBL" id="CP084960">
    <property type="protein sequence ID" value="UOA24753.1"/>
    <property type="molecule type" value="Genomic_DNA"/>
</dbReference>
<dbReference type="AlphaFoldDB" id="A0AAX3AF46"/>
<evidence type="ECO:0000313" key="3">
    <source>
        <dbReference type="EMBL" id="UOA24753.1"/>
    </source>
</evidence>
<evidence type="ECO:0000256" key="1">
    <source>
        <dbReference type="SAM" id="SignalP"/>
    </source>
</evidence>
<dbReference type="InterPro" id="IPR055706">
    <property type="entry name" value="Slg1/2_DUF7282"/>
</dbReference>
<evidence type="ECO:0000313" key="4">
    <source>
        <dbReference type="Proteomes" id="UP000830781"/>
    </source>
</evidence>
<dbReference type="Pfam" id="PF23951">
    <property type="entry name" value="DUF7282"/>
    <property type="match status" value="1"/>
</dbReference>